<comment type="caution">
    <text evidence="2">The sequence shown here is derived from an EMBL/GenBank/DDBJ whole genome shotgun (WGS) entry which is preliminary data.</text>
</comment>
<proteinExistence type="predicted"/>
<accession>A0A8S3ULU8</accession>
<gene>
    <name evidence="2" type="ORF">MEDL_55421</name>
</gene>
<dbReference type="AlphaFoldDB" id="A0A8S3ULU8"/>
<protein>
    <submittedName>
        <fullName evidence="2">Uncharacterized protein</fullName>
    </submittedName>
</protein>
<dbReference type="OrthoDB" id="6180722at2759"/>
<name>A0A8S3ULU8_MYTED</name>
<reference evidence="2" key="1">
    <citation type="submission" date="2021-03" db="EMBL/GenBank/DDBJ databases">
        <authorList>
            <person name="Bekaert M."/>
        </authorList>
    </citation>
    <scope>NUCLEOTIDE SEQUENCE</scope>
</reference>
<sequence length="185" mass="21110">MVRMVDSDRLTDIAERFNVQVENKTTSNPTEAIGSTTFNPEPFVSPTYKPELYIPSSRILYFDKGFVFLEKSRNGKKEFSHRFGNQKNVVLQQSAMGNFFVNIYDNRPNFNGRLSLAFEEAVQFSELVSQLEMLKENFKVENKTTSNPTEASGSTTFNPEPFVSPTYKPELYIPSSSRGSVQKFK</sequence>
<dbReference type="Proteomes" id="UP000683360">
    <property type="component" value="Unassembled WGS sequence"/>
</dbReference>
<evidence type="ECO:0000313" key="2">
    <source>
        <dbReference type="EMBL" id="CAG2243277.1"/>
    </source>
</evidence>
<keyword evidence="3" id="KW-1185">Reference proteome</keyword>
<evidence type="ECO:0000313" key="3">
    <source>
        <dbReference type="Proteomes" id="UP000683360"/>
    </source>
</evidence>
<evidence type="ECO:0000256" key="1">
    <source>
        <dbReference type="SAM" id="MobiDB-lite"/>
    </source>
</evidence>
<feature type="compositionally biased region" description="Polar residues" evidence="1">
    <location>
        <begin position="143"/>
        <end position="158"/>
    </location>
</feature>
<feature type="compositionally biased region" description="Polar residues" evidence="1">
    <location>
        <begin position="174"/>
        <end position="185"/>
    </location>
</feature>
<feature type="region of interest" description="Disordered" evidence="1">
    <location>
        <begin position="142"/>
        <end position="185"/>
    </location>
</feature>
<dbReference type="EMBL" id="CAJPWZ010002699">
    <property type="protein sequence ID" value="CAG2243277.1"/>
    <property type="molecule type" value="Genomic_DNA"/>
</dbReference>
<organism evidence="2 3">
    <name type="scientific">Mytilus edulis</name>
    <name type="common">Blue mussel</name>
    <dbReference type="NCBI Taxonomy" id="6550"/>
    <lineage>
        <taxon>Eukaryota</taxon>
        <taxon>Metazoa</taxon>
        <taxon>Spiralia</taxon>
        <taxon>Lophotrochozoa</taxon>
        <taxon>Mollusca</taxon>
        <taxon>Bivalvia</taxon>
        <taxon>Autobranchia</taxon>
        <taxon>Pteriomorphia</taxon>
        <taxon>Mytilida</taxon>
        <taxon>Mytiloidea</taxon>
        <taxon>Mytilidae</taxon>
        <taxon>Mytilinae</taxon>
        <taxon>Mytilus</taxon>
    </lineage>
</organism>